<evidence type="ECO:0000256" key="2">
    <source>
        <dbReference type="SAM" id="MobiDB-lite"/>
    </source>
</evidence>
<accession>B3PEK8</accession>
<reference evidence="5 6" key="1">
    <citation type="journal article" date="2008" name="J. Bacteriol.">
        <title>Insights into plant cell wall degradation from the genome sequence of the soil bacterium Cellvibrio japonicus.</title>
        <authorList>
            <person name="Deboy R.T."/>
            <person name="Mongodin E.F."/>
            <person name="Fouts D.E."/>
            <person name="Tailford L.E."/>
            <person name="Khouri H."/>
            <person name="Emerson J.B."/>
            <person name="Mohamoud Y."/>
            <person name="Watkins K."/>
            <person name="Henrissat B."/>
            <person name="Gilbert H.J."/>
            <person name="Nelson K.E."/>
        </authorList>
    </citation>
    <scope>NUCLEOTIDE SEQUENCE [LARGE SCALE GENOMIC DNA]</scope>
    <source>
        <strain evidence="5 6">Ueda107</strain>
    </source>
</reference>
<dbReference type="EMBL" id="CP000934">
    <property type="protein sequence ID" value="ACE82826.1"/>
    <property type="molecule type" value="Genomic_DNA"/>
</dbReference>
<dbReference type="InterPro" id="IPR028916">
    <property type="entry name" value="Tox-GHH_dom"/>
</dbReference>
<dbReference type="InterPro" id="IPR022385">
    <property type="entry name" value="Rhs_assc_core"/>
</dbReference>
<dbReference type="Proteomes" id="UP000001036">
    <property type="component" value="Chromosome"/>
</dbReference>
<evidence type="ECO:0000259" key="4">
    <source>
        <dbReference type="Pfam" id="PF25023"/>
    </source>
</evidence>
<dbReference type="Pfam" id="PF15636">
    <property type="entry name" value="Tox-GHH"/>
    <property type="match status" value="1"/>
</dbReference>
<evidence type="ECO:0000313" key="5">
    <source>
        <dbReference type="EMBL" id="ACE82826.1"/>
    </source>
</evidence>
<dbReference type="PANTHER" id="PTHR32305">
    <property type="match status" value="1"/>
</dbReference>
<dbReference type="eggNOG" id="COG3209">
    <property type="taxonomic scope" value="Bacteria"/>
</dbReference>
<dbReference type="NCBIfam" id="TIGR03696">
    <property type="entry name" value="Rhs_assc_core"/>
    <property type="match status" value="1"/>
</dbReference>
<dbReference type="Pfam" id="PF05593">
    <property type="entry name" value="RHS_repeat"/>
    <property type="match status" value="1"/>
</dbReference>
<gene>
    <name evidence="5" type="ordered locus">CJA_3310</name>
</gene>
<evidence type="ECO:0000256" key="1">
    <source>
        <dbReference type="ARBA" id="ARBA00022737"/>
    </source>
</evidence>
<proteinExistence type="predicted"/>
<dbReference type="InterPro" id="IPR006530">
    <property type="entry name" value="YD"/>
</dbReference>
<dbReference type="PRINTS" id="PR00394">
    <property type="entry name" value="RHSPROTEIN"/>
</dbReference>
<dbReference type="Pfam" id="PF25023">
    <property type="entry name" value="TEN_YD-shell"/>
    <property type="match status" value="1"/>
</dbReference>
<dbReference type="PANTHER" id="PTHR32305:SF15">
    <property type="entry name" value="PROTEIN RHSA-RELATED"/>
    <property type="match status" value="1"/>
</dbReference>
<sequence>MVLSSYFAFLKKICSFLKVTMGALFLFALCSATWAGGVKLGQGKLVSLAEGTLLYSSPGSANRGDFGRAEISRDIIALADSIELMAERNSSGLVNASYIAHAYAYVKSEIAPEFRFGLSKGGFGALLDKSGTPFDQAQLLRDLLAAKSISANYVLGKATLTGEQFQVWTGINTAREACRLLANGGIPAEVNGTFSADCDYAGAVSSVAFLHVWLSVNVAGTVQLLDPSFKKMTHKNPLDLVALTNYSRSALAISAKNSNGSWNISGLNNALNGIAQTYYQNVKNNYPNQSSLDVLGGNTITEKIVNATAGDLTGLAYSGQQINSVESIPDRLRTKLTLSQLSTPNNTVSPKVFNFFADETYGATISFAPPAHANAYDYDNIYCHMVFDGLTEVHRSYLQFASMVVEVKVDHPYLSANEAGTTSSYMDNTSRFLLNCRMPNTLVLGLGNAGKALAERHQQQAKETRYTSSFGAENGNPILSDFAMGWQQIIPVASEYLYEQTQRTQFVAALGKANIEHHHTVGLASTLVKIDKPAGGVASVSQQSLELSLDAAMSYTPKEPINVLYPDDIQNIPPQVVSTSGCTWNLVHSQSGVVAVYQLSCYGIIKTITYSGSTQNCSLTAGAGYNVSGNCNNFVVTQNTTLQASQAYPANPIRSGVGRALSWLLASLEGEVTQRINGGVDAYSTTHRFAWGVANDVSFGQYSGGATIPRPNVTIFTAPETSAGTTISINLEQSGGVIADKMVEVATAYKNKGYKIIMPGVAVMGPGEFVWSRFYNSCTGCVAGYNYVADLGMQYGSAMYAENNQTGDYVHYMVDYFGMNRGGGSGTRAAPTLDGGKLEAPKPDSRQKIEHGVQKNTGDVAYNFNSIISVGPEFPYGLSADIAIKTKRGEPEFTATLTPGTNTGLWKRIERQFEVTNAGSASFVSDSINLLGKRTPLEASYAVAAVMALLDISHSGRQDLHVFNALIAKWLADQVLESTVNISSPNGSDEYVRHADGYFYAKPGSPESVTVSLTRNLAPSGVGQSCNLSTSSPPNPNDIEWLRSGYSRIIIGDVVRTLKNGDKEKYNARSYVTSRFDCSAKNPWHPLVQYSNNKGVEVNYTYNGFKQLTAISNNLGRTLSFVHGGHPDTGYNLTINSGSRSASVSENISENSIAITKSDGKQWIAKLANPAQAGKLILHGQALEAIYSPEDTDNPIVQYHYNNLWQVTAVDLRKNESSNWNNAYRWGVLPGYANIEVDIADSKTIDYFDNTGNTVYQKDAMNHFTVTAHDNTHRAVDRRIFESSVALRAISNLAHPWPSDLPGYTAYNGSFSKREVFQYDASSNITKEMLYPKIGAPDADQPLVISRTWQPVYNLLKTETFRYAEGTTSQVSVTNQYNVTTGVLEQSTNHATGLTTNYENYWMGLPKLIKESSVRHIALTYDSYGNLTNYTVQKPDGSGKITTTAEYNDAVYGNIGNVSKLTDPNGNVTRAQYNADRSLKFRWDAQNTKTTFGYTLGGQLNSILVDGNARTSEVTAGYNPLGWMVWLKDADGDTQYFDYDARGLLEKSTDPMGRARRYDYNRAGQLICQRDGWGTGLQRTYKHLQYNALGLVTAYNSADSDPNSDCVLDNTNKQTTVQYNAYGQLWKTTFPNESPHGITYEQFEYWPGGGVKTKVNRRGETVSYTYKNSNANPSLVDVKTVGAGSSLYTVNYTSYDVFGKPTAISQTGLNPNTLTFTYDYADRGVTESSQKIGSSGVVRKVINRYDAAGNRSEIVWPDNYTVKYVYDALNRIDQVNAGSLKLADYDYDDLGNLDKVTYGNGAVSDYQIQKDGDLDFIEHKFVGGSNNVKYTYSFNTAAQLISTSLSNRSFHWRAPSTTEKLYGVNKLNQYTSVGGVAFNYDKAGNLTTGQLGTFQYDAENRLLQANIGAAGPQGALVANYTYDANGRRTQKTVVKGGVSTITDYLSDGDHEIAEYAANTSTPSKRFIYGKNVDEIIAMQDVAANTYSYAHRNHQGSVIAVSNASGQVTSNNIYTYSPYGEVNSAAGFPFRYTGRRLDPETGLYYYRARYYDPGLGRFLQTDPIGYKDQMNLYAYVGNDPLNKIDPTGKNAKKPFLKEAAKELRKEAKRQIKNAKAQGRREALKQERQQLKETGESKSNLSDDRKTELLETGKLKNMDGHHEPSVSSGKTLEEKIDIAKNPDNITFMEKADHQAKHAENGGTQVPIGAIALGVIADGLDLLSQIPDPTIIFSVPKVGCAELNCPSE</sequence>
<dbReference type="OrthoDB" id="9816400at2"/>
<dbReference type="KEGG" id="cja:CJA_3310"/>
<evidence type="ECO:0000313" key="6">
    <source>
        <dbReference type="Proteomes" id="UP000001036"/>
    </source>
</evidence>
<keyword evidence="6" id="KW-1185">Reference proteome</keyword>
<keyword evidence="1" id="KW-0677">Repeat</keyword>
<feature type="region of interest" description="Disordered" evidence="2">
    <location>
        <begin position="2102"/>
        <end position="2169"/>
    </location>
</feature>
<name>B3PEK8_CELJU</name>
<evidence type="ECO:0000259" key="3">
    <source>
        <dbReference type="Pfam" id="PF15636"/>
    </source>
</evidence>
<protein>
    <submittedName>
        <fullName evidence="5">RHS Repeat family</fullName>
    </submittedName>
</protein>
<dbReference type="HOGENOM" id="CLU_232692_0_0_6"/>
<feature type="domain" description="Teneurin-like YD-shell" evidence="4">
    <location>
        <begin position="1864"/>
        <end position="2079"/>
    </location>
</feature>
<dbReference type="NCBIfam" id="TIGR01643">
    <property type="entry name" value="YD_repeat_2x"/>
    <property type="match status" value="1"/>
</dbReference>
<feature type="compositionally biased region" description="Basic and acidic residues" evidence="2">
    <location>
        <begin position="2117"/>
        <end position="2162"/>
    </location>
</feature>
<feature type="domain" description="Tox-GHH" evidence="3">
    <location>
        <begin position="2104"/>
        <end position="2187"/>
    </location>
</feature>
<dbReference type="STRING" id="498211.CJA_3310"/>
<dbReference type="InterPro" id="IPR031325">
    <property type="entry name" value="RHS_repeat"/>
</dbReference>
<dbReference type="InterPro" id="IPR056823">
    <property type="entry name" value="TEN-like_YD-shell"/>
</dbReference>
<organism evidence="5 6">
    <name type="scientific">Cellvibrio japonicus (strain Ueda107)</name>
    <name type="common">Pseudomonas fluorescens subsp. cellulosa</name>
    <dbReference type="NCBI Taxonomy" id="498211"/>
    <lineage>
        <taxon>Bacteria</taxon>
        <taxon>Pseudomonadati</taxon>
        <taxon>Pseudomonadota</taxon>
        <taxon>Gammaproteobacteria</taxon>
        <taxon>Cellvibrionales</taxon>
        <taxon>Cellvibrionaceae</taxon>
        <taxon>Cellvibrio</taxon>
    </lineage>
</organism>
<dbReference type="InterPro" id="IPR050708">
    <property type="entry name" value="T6SS_VgrG/RHS"/>
</dbReference>
<dbReference type="Gene3D" id="2.180.10.10">
    <property type="entry name" value="RHS repeat-associated core"/>
    <property type="match status" value="2"/>
</dbReference>